<dbReference type="EMBL" id="MHNY01000001">
    <property type="protein sequence ID" value="OGZ56923.1"/>
    <property type="molecule type" value="Genomic_DNA"/>
</dbReference>
<reference evidence="1 2" key="1">
    <citation type="journal article" date="2016" name="Nat. Commun.">
        <title>Thousands of microbial genomes shed light on interconnected biogeochemical processes in an aquifer system.</title>
        <authorList>
            <person name="Anantharaman K."/>
            <person name="Brown C.T."/>
            <person name="Hug L.A."/>
            <person name="Sharon I."/>
            <person name="Castelle C.J."/>
            <person name="Probst A.J."/>
            <person name="Thomas B.C."/>
            <person name="Singh A."/>
            <person name="Wilkins M.J."/>
            <person name="Karaoz U."/>
            <person name="Brodie E.L."/>
            <person name="Williams K.H."/>
            <person name="Hubbard S.S."/>
            <person name="Banfield J.F."/>
        </authorList>
    </citation>
    <scope>NUCLEOTIDE SEQUENCE [LARGE SCALE GENOMIC DNA]</scope>
</reference>
<dbReference type="Proteomes" id="UP000178186">
    <property type="component" value="Unassembled WGS sequence"/>
</dbReference>
<evidence type="ECO:0000313" key="1">
    <source>
        <dbReference type="EMBL" id="OGZ56923.1"/>
    </source>
</evidence>
<dbReference type="AlphaFoldDB" id="A0A1G2H382"/>
<evidence type="ECO:0000313" key="2">
    <source>
        <dbReference type="Proteomes" id="UP000178186"/>
    </source>
</evidence>
<protein>
    <submittedName>
        <fullName evidence="1">Uncharacterized protein</fullName>
    </submittedName>
</protein>
<comment type="caution">
    <text evidence="1">The sequence shown here is derived from an EMBL/GenBank/DDBJ whole genome shotgun (WGS) entry which is preliminary data.</text>
</comment>
<organism evidence="1 2">
    <name type="scientific">Candidatus Ryanbacteria bacterium RIFCSPLOWO2_02_FULL_45_11c</name>
    <dbReference type="NCBI Taxonomy" id="1802128"/>
    <lineage>
        <taxon>Bacteria</taxon>
        <taxon>Candidatus Ryaniibacteriota</taxon>
    </lineage>
</organism>
<dbReference type="STRING" id="1802128.A3H64_03455"/>
<name>A0A1G2H382_9BACT</name>
<accession>A0A1G2H382</accession>
<gene>
    <name evidence="1" type="ORF">A3H64_03455</name>
</gene>
<proteinExistence type="predicted"/>
<sequence length="67" mass="7697">MATVTETTILKKIELLEEKINALGKPKSILGKVHVDEHTLKEAKRGLFDFDIEKYVSKKDVVQWKKS</sequence>